<keyword evidence="10" id="KW-1185">Reference proteome</keyword>
<keyword evidence="4" id="KW-1003">Cell membrane</keyword>
<feature type="transmembrane region" description="Helical" evidence="8">
    <location>
        <begin position="144"/>
        <end position="166"/>
    </location>
</feature>
<evidence type="ECO:0000256" key="6">
    <source>
        <dbReference type="ARBA" id="ARBA00022989"/>
    </source>
</evidence>
<evidence type="ECO:0000256" key="4">
    <source>
        <dbReference type="ARBA" id="ARBA00022475"/>
    </source>
</evidence>
<evidence type="ECO:0000256" key="8">
    <source>
        <dbReference type="SAM" id="Phobius"/>
    </source>
</evidence>
<accession>A0A1H7LL89</accession>
<gene>
    <name evidence="9" type="ORF">SAMN04515666_102549</name>
</gene>
<proteinExistence type="inferred from homology"/>
<evidence type="ECO:0000256" key="2">
    <source>
        <dbReference type="ARBA" id="ARBA00010735"/>
    </source>
</evidence>
<feature type="transmembrane region" description="Helical" evidence="8">
    <location>
        <begin position="53"/>
        <end position="73"/>
    </location>
</feature>
<name>A0A1H7LL89_9HYPH</name>
<keyword evidence="3" id="KW-0813">Transport</keyword>
<dbReference type="GO" id="GO:1903785">
    <property type="term" value="P:L-valine transmembrane transport"/>
    <property type="evidence" value="ECO:0007669"/>
    <property type="project" value="TreeGrafter"/>
</dbReference>
<feature type="transmembrane region" description="Helical" evidence="8">
    <location>
        <begin position="80"/>
        <end position="101"/>
    </location>
</feature>
<dbReference type="RefSeq" id="WP_091831672.1">
    <property type="nucleotide sequence ID" value="NZ_FOAN01000002.1"/>
</dbReference>
<organism evidence="9 10">
    <name type="scientific">Bosea lupini</name>
    <dbReference type="NCBI Taxonomy" id="1036779"/>
    <lineage>
        <taxon>Bacteria</taxon>
        <taxon>Pseudomonadati</taxon>
        <taxon>Pseudomonadota</taxon>
        <taxon>Alphaproteobacteria</taxon>
        <taxon>Hyphomicrobiales</taxon>
        <taxon>Boseaceae</taxon>
        <taxon>Bosea</taxon>
    </lineage>
</organism>
<dbReference type="STRING" id="1036779.SAMN04515666_102549"/>
<feature type="transmembrane region" description="Helical" evidence="8">
    <location>
        <begin position="113"/>
        <end position="132"/>
    </location>
</feature>
<keyword evidence="5 8" id="KW-0812">Transmembrane</keyword>
<feature type="transmembrane region" description="Helical" evidence="8">
    <location>
        <begin position="28"/>
        <end position="47"/>
    </location>
</feature>
<sequence length="243" mass="25945">MPSSDDNSDPPAAAQLTLAGMRLGLRRVSVLMPGVIVFAVAFGAAASAKGLTLFEAVLMSALVYAGVSQLVAMELWRPEWTWGAIVALAFVTATVNARTILQAASLQPWFSRYPWFVTAFQLSFFTDANWLVGTRYHGEGGRDLGVVLGAGLALWVLWVAMTVPGYLLGTLVADPRRYGIDMVMPIFFAAMIVPLWRGKRAMLPWIIAGVVALVTARLVDGYAFIIVGALSGAVAGALLDDPA</sequence>
<dbReference type="InterPro" id="IPR011606">
    <property type="entry name" value="Brnchd-chn_aa_trnsp_permease"/>
</dbReference>
<dbReference type="OrthoDB" id="9803444at2"/>
<keyword evidence="7 8" id="KW-0472">Membrane</keyword>
<dbReference type="GO" id="GO:0005886">
    <property type="term" value="C:plasma membrane"/>
    <property type="evidence" value="ECO:0007669"/>
    <property type="project" value="UniProtKB-SubCell"/>
</dbReference>
<evidence type="ECO:0000256" key="7">
    <source>
        <dbReference type="ARBA" id="ARBA00023136"/>
    </source>
</evidence>
<reference evidence="10" key="1">
    <citation type="submission" date="2016-10" db="EMBL/GenBank/DDBJ databases">
        <authorList>
            <person name="Varghese N."/>
            <person name="Submissions S."/>
        </authorList>
    </citation>
    <scope>NUCLEOTIDE SEQUENCE [LARGE SCALE GENOMIC DNA]</scope>
    <source>
        <strain evidence="10">LMG 26383,CCUG 61248,R- 45681</strain>
    </source>
</reference>
<dbReference type="PANTHER" id="PTHR34979">
    <property type="entry name" value="INNER MEMBRANE PROTEIN YGAZ"/>
    <property type="match status" value="1"/>
</dbReference>
<evidence type="ECO:0000256" key="3">
    <source>
        <dbReference type="ARBA" id="ARBA00022448"/>
    </source>
</evidence>
<evidence type="ECO:0000313" key="10">
    <source>
        <dbReference type="Proteomes" id="UP000199664"/>
    </source>
</evidence>
<evidence type="ECO:0000313" key="9">
    <source>
        <dbReference type="EMBL" id="SEK99147.1"/>
    </source>
</evidence>
<feature type="transmembrane region" description="Helical" evidence="8">
    <location>
        <begin position="178"/>
        <end position="196"/>
    </location>
</feature>
<protein>
    <submittedName>
        <fullName evidence="9">Predicted branched-chain amino acid permease (Azaleucine resistance)</fullName>
    </submittedName>
</protein>
<evidence type="ECO:0000256" key="5">
    <source>
        <dbReference type="ARBA" id="ARBA00022692"/>
    </source>
</evidence>
<dbReference type="EMBL" id="FOAN01000002">
    <property type="protein sequence ID" value="SEK99147.1"/>
    <property type="molecule type" value="Genomic_DNA"/>
</dbReference>
<comment type="similarity">
    <text evidence="2">Belongs to the AzlC family.</text>
</comment>
<dbReference type="PANTHER" id="PTHR34979:SF1">
    <property type="entry name" value="INNER MEMBRANE PROTEIN YGAZ"/>
    <property type="match status" value="1"/>
</dbReference>
<keyword evidence="6 8" id="KW-1133">Transmembrane helix</keyword>
<comment type="subcellular location">
    <subcellularLocation>
        <location evidence="1">Cell membrane</location>
        <topology evidence="1">Multi-pass membrane protein</topology>
    </subcellularLocation>
</comment>
<dbReference type="Proteomes" id="UP000199664">
    <property type="component" value="Unassembled WGS sequence"/>
</dbReference>
<dbReference type="AlphaFoldDB" id="A0A1H7LL89"/>
<evidence type="ECO:0000256" key="1">
    <source>
        <dbReference type="ARBA" id="ARBA00004651"/>
    </source>
</evidence>
<feature type="transmembrane region" description="Helical" evidence="8">
    <location>
        <begin position="201"/>
        <end position="216"/>
    </location>
</feature>
<dbReference type="Pfam" id="PF03591">
    <property type="entry name" value="AzlC"/>
    <property type="match status" value="1"/>
</dbReference>